<dbReference type="AlphaFoldDB" id="A0A849HGX7"/>
<evidence type="ECO:0000313" key="3">
    <source>
        <dbReference type="Proteomes" id="UP000588586"/>
    </source>
</evidence>
<dbReference type="PANTHER" id="PTHR43244:SF2">
    <property type="entry name" value="CONSERVED HYPOTHETICAL ALANINE AND PROLINE-RICH PROTEIN"/>
    <property type="match status" value="1"/>
</dbReference>
<dbReference type="Proteomes" id="UP000588586">
    <property type="component" value="Unassembled WGS sequence"/>
</dbReference>
<dbReference type="GO" id="GO:0016705">
    <property type="term" value="F:oxidoreductase activity, acting on paired donors, with incorporation or reduction of molecular oxygen"/>
    <property type="evidence" value="ECO:0007669"/>
    <property type="project" value="InterPro"/>
</dbReference>
<dbReference type="Pfam" id="PF00296">
    <property type="entry name" value="Bac_luciferase"/>
    <property type="match status" value="1"/>
</dbReference>
<dbReference type="SUPFAM" id="SSF51679">
    <property type="entry name" value="Bacterial luciferase-like"/>
    <property type="match status" value="1"/>
</dbReference>
<dbReference type="InterPro" id="IPR050564">
    <property type="entry name" value="F420-G6PD/mer"/>
</dbReference>
<dbReference type="Gene3D" id="3.20.20.30">
    <property type="entry name" value="Luciferase-like domain"/>
    <property type="match status" value="1"/>
</dbReference>
<gene>
    <name evidence="2" type="ORF">HJG52_14540</name>
</gene>
<sequence>MTLQTRPLFGFAADVPFGQGAAAEAVVQAAEAAGFDLFSITDHPYGAQSFEPYAAVPYLLGRTSRISGYVGVTNLPLRPAPMLARTVASIASLSGGRFALGLGSGGYWEHITRMGVPHLTPRQAVDAFDEAIDVVRRLTGGPGRPVDFEGEHYRADHLAPSAVPTPPIWTGSGGPRALAITGRKADGWIPPGGADWTTQVYREGRARIDAAAGEAGRDPAEIITVVNLGTPILTAADVAQTRGPDGRFVGGSARQWVEELTGAVSAHGIAGFNAAVLDENGSINLDTIARFGAEVIAPVRDTLGR</sequence>
<dbReference type="RefSeq" id="WP_171244342.1">
    <property type="nucleotide sequence ID" value="NZ_JABEPQ010000003.1"/>
</dbReference>
<dbReference type="PANTHER" id="PTHR43244">
    <property type="match status" value="1"/>
</dbReference>
<comment type="caution">
    <text evidence="2">The sequence shown here is derived from an EMBL/GenBank/DDBJ whole genome shotgun (WGS) entry which is preliminary data.</text>
</comment>
<dbReference type="EMBL" id="JABEPQ010000003">
    <property type="protein sequence ID" value="NNM47215.1"/>
    <property type="molecule type" value="Genomic_DNA"/>
</dbReference>
<evidence type="ECO:0000259" key="1">
    <source>
        <dbReference type="Pfam" id="PF00296"/>
    </source>
</evidence>
<reference evidence="2 3" key="1">
    <citation type="submission" date="2020-04" db="EMBL/GenBank/DDBJ databases">
        <title>Knoellia sp. isolate from air conditioner.</title>
        <authorList>
            <person name="Chea S."/>
            <person name="Kim D.-U."/>
        </authorList>
    </citation>
    <scope>NUCLEOTIDE SEQUENCE [LARGE SCALE GENOMIC DNA]</scope>
    <source>
        <strain evidence="2 3">DB2414S</strain>
    </source>
</reference>
<accession>A0A849HGX7</accession>
<organism evidence="2 3">
    <name type="scientific">Knoellia koreensis</name>
    <dbReference type="NCBI Taxonomy" id="2730921"/>
    <lineage>
        <taxon>Bacteria</taxon>
        <taxon>Bacillati</taxon>
        <taxon>Actinomycetota</taxon>
        <taxon>Actinomycetes</taxon>
        <taxon>Micrococcales</taxon>
        <taxon>Intrasporangiaceae</taxon>
        <taxon>Knoellia</taxon>
    </lineage>
</organism>
<keyword evidence="3" id="KW-1185">Reference proteome</keyword>
<dbReference type="InterPro" id="IPR011251">
    <property type="entry name" value="Luciferase-like_dom"/>
</dbReference>
<name>A0A849HGX7_9MICO</name>
<evidence type="ECO:0000313" key="2">
    <source>
        <dbReference type="EMBL" id="NNM47215.1"/>
    </source>
</evidence>
<dbReference type="CDD" id="cd01097">
    <property type="entry name" value="Tetrahydromethanopterin_reductase"/>
    <property type="match status" value="1"/>
</dbReference>
<dbReference type="InterPro" id="IPR036661">
    <property type="entry name" value="Luciferase-like_sf"/>
</dbReference>
<feature type="domain" description="Luciferase-like" evidence="1">
    <location>
        <begin position="22"/>
        <end position="227"/>
    </location>
</feature>
<proteinExistence type="predicted"/>
<protein>
    <submittedName>
        <fullName evidence="2">LLM class flavin-dependent oxidoreductase</fullName>
    </submittedName>
</protein>